<protein>
    <submittedName>
        <fullName evidence="2">RAS small monomeric GTPase</fullName>
    </submittedName>
</protein>
<evidence type="ECO:0000313" key="2">
    <source>
        <dbReference type="EMBL" id="KAJ6441307.1"/>
    </source>
</evidence>
<reference evidence="2" key="1">
    <citation type="submission" date="2023-01" db="EMBL/GenBank/DDBJ databases">
        <title>The growth and conidiation of Purpureocillium lavendulum are regulated by nitrogen source and histone H3K14 acetylation.</title>
        <authorList>
            <person name="Tang P."/>
            <person name="Han J."/>
            <person name="Zhang C."/>
            <person name="Tang P."/>
            <person name="Qi F."/>
            <person name="Zhang K."/>
            <person name="Liang L."/>
        </authorList>
    </citation>
    <scope>NUCLEOTIDE SEQUENCE</scope>
    <source>
        <strain evidence="2">YMF1.00683</strain>
    </source>
</reference>
<keyword evidence="3" id="KW-1185">Reference proteome</keyword>
<dbReference type="EMBL" id="JAQHRD010000005">
    <property type="protein sequence ID" value="KAJ6441307.1"/>
    <property type="molecule type" value="Genomic_DNA"/>
</dbReference>
<evidence type="ECO:0000256" key="1">
    <source>
        <dbReference type="SAM" id="MobiDB-lite"/>
    </source>
</evidence>
<sequence length="278" mass="30137">MCTEKRIFLACQHHATTCQPCSKMPSDGPPTSCVNFTRETVESPSSSGSSTSSNSSSAVPPPCPLLPNCPYSLRDGRWNCCECGKVMNTAARFDVTSRRTEPCNDTEFGDTRQGRTECPLEHCAFKSKGGRWVCCQCRQGPNTGGWCLQPVKRLGSSKGSVEDGEVVDGEAVVEKTTMTPTGTMVAPSLTPTFQTSDSAQAEIRDIALGLDRMENKALSSQRVVLSDEKTDNMSKLALGAKLERALDRRMSGQDAVMRPRQKSIKVSISEKTPISEKA</sequence>
<proteinExistence type="predicted"/>
<comment type="caution">
    <text evidence="2">The sequence shown here is derived from an EMBL/GenBank/DDBJ whole genome shotgun (WGS) entry which is preliminary data.</text>
</comment>
<dbReference type="AlphaFoldDB" id="A0AB34FQ80"/>
<gene>
    <name evidence="2" type="ORF">O9K51_07103</name>
</gene>
<evidence type="ECO:0000313" key="3">
    <source>
        <dbReference type="Proteomes" id="UP001163105"/>
    </source>
</evidence>
<name>A0AB34FQ80_9HYPO</name>
<accession>A0AB34FQ80</accession>
<feature type="region of interest" description="Disordered" evidence="1">
    <location>
        <begin position="250"/>
        <end position="278"/>
    </location>
</feature>
<dbReference type="Proteomes" id="UP001163105">
    <property type="component" value="Unassembled WGS sequence"/>
</dbReference>
<organism evidence="2 3">
    <name type="scientific">Purpureocillium lavendulum</name>
    <dbReference type="NCBI Taxonomy" id="1247861"/>
    <lineage>
        <taxon>Eukaryota</taxon>
        <taxon>Fungi</taxon>
        <taxon>Dikarya</taxon>
        <taxon>Ascomycota</taxon>
        <taxon>Pezizomycotina</taxon>
        <taxon>Sordariomycetes</taxon>
        <taxon>Hypocreomycetidae</taxon>
        <taxon>Hypocreales</taxon>
        <taxon>Ophiocordycipitaceae</taxon>
        <taxon>Purpureocillium</taxon>
    </lineage>
</organism>